<accession>A0A430AU67</accession>
<dbReference type="AlphaFoldDB" id="A0A430AU67"/>
<dbReference type="SUPFAM" id="SSF46955">
    <property type="entry name" value="Putative DNA-binding domain"/>
    <property type="match status" value="1"/>
</dbReference>
<sequence length="87" mass="10345">MQVLSEDFLLNLASSIEKKVDQTLRMIEKKYAIRSRYLKKKNACIYADINPRTLDKWLAKGLEISKIDGCYRIDTKDIDRFIKKYRI</sequence>
<dbReference type="RefSeq" id="WP_126809218.1">
    <property type="nucleotide sequence ID" value="NZ_NGKA01000010.1"/>
</dbReference>
<dbReference type="Proteomes" id="UP000287605">
    <property type="component" value="Unassembled WGS sequence"/>
</dbReference>
<dbReference type="EMBL" id="NGKA01000010">
    <property type="protein sequence ID" value="RSU11596.1"/>
    <property type="molecule type" value="Genomic_DNA"/>
</dbReference>
<comment type="caution">
    <text evidence="1">The sequence shown here is derived from an EMBL/GenBank/DDBJ whole genome shotgun (WGS) entry which is preliminary data.</text>
</comment>
<evidence type="ECO:0000313" key="2">
    <source>
        <dbReference type="Proteomes" id="UP000287605"/>
    </source>
</evidence>
<dbReference type="OrthoDB" id="2876156at2"/>
<reference evidence="1 2" key="1">
    <citation type="submission" date="2017-05" db="EMBL/GenBank/DDBJ databases">
        <title>Vagococcus spp. assemblies.</title>
        <authorList>
            <person name="Gulvik C.A."/>
        </authorList>
    </citation>
    <scope>NUCLEOTIDE SEQUENCE [LARGE SCALE GENOMIC DNA]</scope>
    <source>
        <strain evidence="1 2">CCUG 51432</strain>
    </source>
</reference>
<evidence type="ECO:0000313" key="1">
    <source>
        <dbReference type="EMBL" id="RSU11596.1"/>
    </source>
</evidence>
<proteinExistence type="predicted"/>
<evidence type="ECO:0008006" key="3">
    <source>
        <dbReference type="Google" id="ProtNLM"/>
    </source>
</evidence>
<name>A0A430AU67_9ENTE</name>
<protein>
    <recommendedName>
        <fullName evidence="3">Helix-turn-helix domain-containing protein</fullName>
    </recommendedName>
</protein>
<gene>
    <name evidence="1" type="ORF">CBF29_07925</name>
</gene>
<keyword evidence="2" id="KW-1185">Reference proteome</keyword>
<dbReference type="InterPro" id="IPR009061">
    <property type="entry name" value="DNA-bd_dom_put_sf"/>
</dbReference>
<organism evidence="1 2">
    <name type="scientific">Vagococcus elongatus</name>
    <dbReference type="NCBI Taxonomy" id="180344"/>
    <lineage>
        <taxon>Bacteria</taxon>
        <taxon>Bacillati</taxon>
        <taxon>Bacillota</taxon>
        <taxon>Bacilli</taxon>
        <taxon>Lactobacillales</taxon>
        <taxon>Enterococcaceae</taxon>
        <taxon>Vagococcus</taxon>
    </lineage>
</organism>